<accession>A0A9Q0MGK5</accession>
<feature type="chain" id="PRO_5040347457" evidence="2">
    <location>
        <begin position="17"/>
        <end position="204"/>
    </location>
</feature>
<feature type="compositionally biased region" description="Basic and acidic residues" evidence="1">
    <location>
        <begin position="165"/>
        <end position="175"/>
    </location>
</feature>
<dbReference type="EMBL" id="JAPWDV010000001">
    <property type="protein sequence ID" value="KAJ6225419.1"/>
    <property type="molecule type" value="Genomic_DNA"/>
</dbReference>
<gene>
    <name evidence="3" type="ORF">RDWZM_003964</name>
</gene>
<evidence type="ECO:0000256" key="2">
    <source>
        <dbReference type="SAM" id="SignalP"/>
    </source>
</evidence>
<name>A0A9Q0MGK5_BLOTA</name>
<evidence type="ECO:0000313" key="3">
    <source>
        <dbReference type="EMBL" id="KAJ6225419.1"/>
    </source>
</evidence>
<evidence type="ECO:0000256" key="1">
    <source>
        <dbReference type="SAM" id="MobiDB-lite"/>
    </source>
</evidence>
<proteinExistence type="predicted"/>
<organism evidence="3 4">
    <name type="scientific">Blomia tropicalis</name>
    <name type="common">Mite</name>
    <dbReference type="NCBI Taxonomy" id="40697"/>
    <lineage>
        <taxon>Eukaryota</taxon>
        <taxon>Metazoa</taxon>
        <taxon>Ecdysozoa</taxon>
        <taxon>Arthropoda</taxon>
        <taxon>Chelicerata</taxon>
        <taxon>Arachnida</taxon>
        <taxon>Acari</taxon>
        <taxon>Acariformes</taxon>
        <taxon>Sarcoptiformes</taxon>
        <taxon>Astigmata</taxon>
        <taxon>Glycyphagoidea</taxon>
        <taxon>Echimyopodidae</taxon>
        <taxon>Blomia</taxon>
    </lineage>
</organism>
<evidence type="ECO:0000313" key="4">
    <source>
        <dbReference type="Proteomes" id="UP001142055"/>
    </source>
</evidence>
<keyword evidence="4" id="KW-1185">Reference proteome</keyword>
<sequence length="204" mass="22201">MFRFFVVATFITFSSTASVNYGNSNRVGMNSYGSMTMSNSYGSGSSKQSEGQVIPAAIQTRHEIQFRDVPSMGTVNPTTIEVGANTIPLNIVFRSASSNLNILQDHQSSGGTVQESNSEDEPHILKHSVKKPIIQEIHEIITPSRKIVQEIQPVQEEILTIVAKNSDKEEAKQDYSTKSSSSASSYGSLSSPTTGSSQRKVLHD</sequence>
<dbReference type="Proteomes" id="UP001142055">
    <property type="component" value="Chromosome 1"/>
</dbReference>
<protein>
    <submittedName>
        <fullName evidence="3">Uncharacterized protein</fullName>
    </submittedName>
</protein>
<dbReference type="AlphaFoldDB" id="A0A9Q0MGK5"/>
<feature type="region of interest" description="Disordered" evidence="1">
    <location>
        <begin position="163"/>
        <end position="204"/>
    </location>
</feature>
<reference evidence="3" key="1">
    <citation type="submission" date="2022-12" db="EMBL/GenBank/DDBJ databases">
        <title>Genome assemblies of Blomia tropicalis.</title>
        <authorList>
            <person name="Cui Y."/>
        </authorList>
    </citation>
    <scope>NUCLEOTIDE SEQUENCE</scope>
    <source>
        <tissue evidence="3">Adult mites</tissue>
    </source>
</reference>
<keyword evidence="2" id="KW-0732">Signal</keyword>
<feature type="signal peptide" evidence="2">
    <location>
        <begin position="1"/>
        <end position="16"/>
    </location>
</feature>
<comment type="caution">
    <text evidence="3">The sequence shown here is derived from an EMBL/GenBank/DDBJ whole genome shotgun (WGS) entry which is preliminary data.</text>
</comment>
<feature type="compositionally biased region" description="Low complexity" evidence="1">
    <location>
        <begin position="176"/>
        <end position="197"/>
    </location>
</feature>